<organism evidence="1">
    <name type="scientific">Anguilla anguilla</name>
    <name type="common">European freshwater eel</name>
    <name type="synonym">Muraena anguilla</name>
    <dbReference type="NCBI Taxonomy" id="7936"/>
    <lineage>
        <taxon>Eukaryota</taxon>
        <taxon>Metazoa</taxon>
        <taxon>Chordata</taxon>
        <taxon>Craniata</taxon>
        <taxon>Vertebrata</taxon>
        <taxon>Euteleostomi</taxon>
        <taxon>Actinopterygii</taxon>
        <taxon>Neopterygii</taxon>
        <taxon>Teleostei</taxon>
        <taxon>Anguilliformes</taxon>
        <taxon>Anguillidae</taxon>
        <taxon>Anguilla</taxon>
    </lineage>
</organism>
<evidence type="ECO:0000313" key="1">
    <source>
        <dbReference type="EMBL" id="JAH45861.1"/>
    </source>
</evidence>
<protein>
    <submittedName>
        <fullName evidence="1">Uncharacterized protein</fullName>
    </submittedName>
</protein>
<dbReference type="AlphaFoldDB" id="A0A0E9SX47"/>
<name>A0A0E9SX47_ANGAN</name>
<reference evidence="1" key="2">
    <citation type="journal article" date="2015" name="Fish Shellfish Immunol.">
        <title>Early steps in the European eel (Anguilla anguilla)-Vibrio vulnificus interaction in the gills: Role of the RtxA13 toxin.</title>
        <authorList>
            <person name="Callol A."/>
            <person name="Pajuelo D."/>
            <person name="Ebbesson L."/>
            <person name="Teles M."/>
            <person name="MacKenzie S."/>
            <person name="Amaro C."/>
        </authorList>
    </citation>
    <scope>NUCLEOTIDE SEQUENCE</scope>
</reference>
<dbReference type="EMBL" id="GBXM01062716">
    <property type="protein sequence ID" value="JAH45861.1"/>
    <property type="molecule type" value="Transcribed_RNA"/>
</dbReference>
<sequence length="31" mass="3248">MLCSSVCVTYPKGRGTGTGILRGDSILLSDF</sequence>
<accession>A0A0E9SX47</accession>
<proteinExistence type="predicted"/>
<reference evidence="1" key="1">
    <citation type="submission" date="2014-11" db="EMBL/GenBank/DDBJ databases">
        <authorList>
            <person name="Amaro Gonzalez C."/>
        </authorList>
    </citation>
    <scope>NUCLEOTIDE SEQUENCE</scope>
</reference>